<comment type="subcellular location">
    <subcellularLocation>
        <location evidence="1">Membrane</location>
        <topology evidence="1">Multi-pass membrane protein</topology>
    </subcellularLocation>
</comment>
<dbReference type="AlphaFoldDB" id="A0A0L0GCR3"/>
<evidence type="ECO:0000313" key="9">
    <source>
        <dbReference type="Proteomes" id="UP000054560"/>
    </source>
</evidence>
<gene>
    <name evidence="8" type="ORF">SARC_01182</name>
</gene>
<evidence type="ECO:0000256" key="5">
    <source>
        <dbReference type="ARBA" id="ARBA00023136"/>
    </source>
</evidence>
<reference evidence="8 9" key="1">
    <citation type="submission" date="2011-02" db="EMBL/GenBank/DDBJ databases">
        <title>The Genome Sequence of Sphaeroforma arctica JP610.</title>
        <authorList>
            <consortium name="The Broad Institute Genome Sequencing Platform"/>
            <person name="Russ C."/>
            <person name="Cuomo C."/>
            <person name="Young S.K."/>
            <person name="Zeng Q."/>
            <person name="Gargeya S."/>
            <person name="Alvarado L."/>
            <person name="Berlin A."/>
            <person name="Chapman S.B."/>
            <person name="Chen Z."/>
            <person name="Freedman E."/>
            <person name="Gellesch M."/>
            <person name="Goldberg J."/>
            <person name="Griggs A."/>
            <person name="Gujja S."/>
            <person name="Heilman E."/>
            <person name="Heiman D."/>
            <person name="Howarth C."/>
            <person name="Mehta T."/>
            <person name="Neiman D."/>
            <person name="Pearson M."/>
            <person name="Roberts A."/>
            <person name="Saif S."/>
            <person name="Shea T."/>
            <person name="Shenoy N."/>
            <person name="Sisk P."/>
            <person name="Stolte C."/>
            <person name="Sykes S."/>
            <person name="White J."/>
            <person name="Yandava C."/>
            <person name="Burger G."/>
            <person name="Gray M.W."/>
            <person name="Holland P.W.H."/>
            <person name="King N."/>
            <person name="Lang F.B.F."/>
            <person name="Roger A.J."/>
            <person name="Ruiz-Trillo I."/>
            <person name="Haas B."/>
            <person name="Nusbaum C."/>
            <person name="Birren B."/>
        </authorList>
    </citation>
    <scope>NUCLEOTIDE SEQUENCE [LARGE SCALE GENOMIC DNA]</scope>
    <source>
        <strain evidence="8 9">JP610</strain>
    </source>
</reference>
<keyword evidence="2" id="KW-0813">Transport</keyword>
<keyword evidence="3 7" id="KW-0812">Transmembrane</keyword>
<dbReference type="PANTHER" id="PTHR11706:SF33">
    <property type="entry name" value="NATURAL RESISTANCE-ASSOCIATED MACROPHAGE PROTEIN 2"/>
    <property type="match status" value="1"/>
</dbReference>
<feature type="transmembrane region" description="Helical" evidence="7">
    <location>
        <begin position="141"/>
        <end position="166"/>
    </location>
</feature>
<evidence type="ECO:0000256" key="7">
    <source>
        <dbReference type="SAM" id="Phobius"/>
    </source>
</evidence>
<feature type="transmembrane region" description="Helical" evidence="7">
    <location>
        <begin position="99"/>
        <end position="120"/>
    </location>
</feature>
<dbReference type="GO" id="GO:0005886">
    <property type="term" value="C:plasma membrane"/>
    <property type="evidence" value="ECO:0007669"/>
    <property type="project" value="TreeGrafter"/>
</dbReference>
<dbReference type="InterPro" id="IPR001046">
    <property type="entry name" value="NRAMP_fam"/>
</dbReference>
<dbReference type="GO" id="GO:0034755">
    <property type="term" value="P:iron ion transmembrane transport"/>
    <property type="evidence" value="ECO:0007669"/>
    <property type="project" value="TreeGrafter"/>
</dbReference>
<name>A0A0L0GCR3_9EUKA</name>
<keyword evidence="9" id="KW-1185">Reference proteome</keyword>
<dbReference type="GO" id="GO:0015086">
    <property type="term" value="F:cadmium ion transmembrane transporter activity"/>
    <property type="evidence" value="ECO:0007669"/>
    <property type="project" value="TreeGrafter"/>
</dbReference>
<feature type="compositionally biased region" description="Low complexity" evidence="6">
    <location>
        <begin position="310"/>
        <end position="332"/>
    </location>
</feature>
<evidence type="ECO:0000256" key="2">
    <source>
        <dbReference type="ARBA" id="ARBA00022448"/>
    </source>
</evidence>
<keyword evidence="5 7" id="KW-0472">Membrane</keyword>
<evidence type="ECO:0000313" key="8">
    <source>
        <dbReference type="EMBL" id="KNC86676.1"/>
    </source>
</evidence>
<feature type="compositionally biased region" description="Polar residues" evidence="6">
    <location>
        <begin position="289"/>
        <end position="309"/>
    </location>
</feature>
<dbReference type="NCBIfam" id="NF037982">
    <property type="entry name" value="Nramp_1"/>
    <property type="match status" value="1"/>
</dbReference>
<sequence length="332" mass="36867">MSTARSDEEYAVLKSWWQATKDYTRRTKVDEEKPCSCGLKKAPNLDEIEARDEFHTTQQKLQEFLNFVGPGWLICVAYSDPGNMYASISSGAEFGYTQIWILWWAIVFSLFVGGLCTYCAHYSDHSLSELMCCAYPMPMRIIMWLLGEITIIFTDMPEVIGFGIALNILFNWPIPVGICCSLVTTMVFLILEKMQGRYLEGIVAFFMTILGVLLIVEMAMANIDPDQMAYYWAVPTVLNGSLFSGLGIVGAVVMPHNLFLQTTSAMLRNKEAAAALLKRHEEKKKEETSGQISVEPSISMQDGTEMTTTSDAHIGSSSDISSIGTKASTATL</sequence>
<protein>
    <submittedName>
        <fullName evidence="8">Uncharacterized protein</fullName>
    </submittedName>
</protein>
<dbReference type="eggNOG" id="KOG1291">
    <property type="taxonomic scope" value="Eukaryota"/>
</dbReference>
<feature type="transmembrane region" description="Helical" evidence="7">
    <location>
        <begin position="172"/>
        <end position="191"/>
    </location>
</feature>
<feature type="region of interest" description="Disordered" evidence="6">
    <location>
        <begin position="279"/>
        <end position="332"/>
    </location>
</feature>
<feature type="transmembrane region" description="Helical" evidence="7">
    <location>
        <begin position="241"/>
        <end position="260"/>
    </location>
</feature>
<dbReference type="GO" id="GO:0005384">
    <property type="term" value="F:manganese ion transmembrane transporter activity"/>
    <property type="evidence" value="ECO:0007669"/>
    <property type="project" value="TreeGrafter"/>
</dbReference>
<evidence type="ECO:0000256" key="1">
    <source>
        <dbReference type="ARBA" id="ARBA00004141"/>
    </source>
</evidence>
<evidence type="ECO:0000256" key="3">
    <source>
        <dbReference type="ARBA" id="ARBA00022692"/>
    </source>
</evidence>
<dbReference type="RefSeq" id="XP_014160578.1">
    <property type="nucleotide sequence ID" value="XM_014305103.1"/>
</dbReference>
<dbReference type="EMBL" id="KQ241641">
    <property type="protein sequence ID" value="KNC86676.1"/>
    <property type="molecule type" value="Genomic_DNA"/>
</dbReference>
<evidence type="ECO:0000256" key="6">
    <source>
        <dbReference type="SAM" id="MobiDB-lite"/>
    </source>
</evidence>
<dbReference type="OrthoDB" id="409173at2759"/>
<dbReference type="PRINTS" id="PR00447">
    <property type="entry name" value="NATRESASSCMP"/>
</dbReference>
<dbReference type="STRING" id="667725.A0A0L0GCR3"/>
<dbReference type="GeneID" id="25901686"/>
<organism evidence="8 9">
    <name type="scientific">Sphaeroforma arctica JP610</name>
    <dbReference type="NCBI Taxonomy" id="667725"/>
    <lineage>
        <taxon>Eukaryota</taxon>
        <taxon>Ichthyosporea</taxon>
        <taxon>Ichthyophonida</taxon>
        <taxon>Sphaeroforma</taxon>
    </lineage>
</organism>
<keyword evidence="4 7" id="KW-1133">Transmembrane helix</keyword>
<feature type="transmembrane region" description="Helical" evidence="7">
    <location>
        <begin position="198"/>
        <end position="221"/>
    </location>
</feature>
<feature type="transmembrane region" description="Helical" evidence="7">
    <location>
        <begin position="61"/>
        <end position="79"/>
    </location>
</feature>
<dbReference type="Proteomes" id="UP000054560">
    <property type="component" value="Unassembled WGS sequence"/>
</dbReference>
<feature type="compositionally biased region" description="Basic and acidic residues" evidence="6">
    <location>
        <begin position="279"/>
        <end position="288"/>
    </location>
</feature>
<dbReference type="PANTHER" id="PTHR11706">
    <property type="entry name" value="SOLUTE CARRIER PROTEIN FAMILY 11 MEMBER"/>
    <property type="match status" value="1"/>
</dbReference>
<feature type="non-terminal residue" evidence="8">
    <location>
        <position position="332"/>
    </location>
</feature>
<evidence type="ECO:0000256" key="4">
    <source>
        <dbReference type="ARBA" id="ARBA00022989"/>
    </source>
</evidence>
<accession>A0A0L0GCR3</accession>
<proteinExistence type="predicted"/>
<dbReference type="Pfam" id="PF01566">
    <property type="entry name" value="Nramp"/>
    <property type="match status" value="1"/>
</dbReference>